<sequence length="146" mass="17004">MSRNKYSRARENTKQDLSNKVVDGDGKKSFEMMEAFTNSPLAIENLPTNHRISFAKQRESFGNDPRPFVVLTMVLLFLHLLVHHLQRPLIYQPHFCLLLSHYFLDQNYHCDLKSLPQSDSWQRHLAATVHLNDESHLQDFASSRNA</sequence>
<protein>
    <submittedName>
        <fullName evidence="1">Uncharacterized protein</fullName>
    </submittedName>
</protein>
<dbReference type="EMBL" id="JYDH01000005">
    <property type="protein sequence ID" value="KRY42047.1"/>
    <property type="molecule type" value="Genomic_DNA"/>
</dbReference>
<dbReference type="AlphaFoldDB" id="A0A0V1BY92"/>
<dbReference type="OrthoDB" id="10450712at2759"/>
<dbReference type="Proteomes" id="UP000054776">
    <property type="component" value="Unassembled WGS sequence"/>
</dbReference>
<reference evidence="1 2" key="1">
    <citation type="submission" date="2015-01" db="EMBL/GenBank/DDBJ databases">
        <title>Evolution of Trichinella species and genotypes.</title>
        <authorList>
            <person name="Korhonen P.K."/>
            <person name="Edoardo P."/>
            <person name="Giuseppe L.R."/>
            <person name="Gasser R.B."/>
        </authorList>
    </citation>
    <scope>NUCLEOTIDE SEQUENCE [LARGE SCALE GENOMIC DNA]</scope>
    <source>
        <strain evidence="1">ISS3</strain>
    </source>
</reference>
<dbReference type="InParanoid" id="A0A0V1BY92"/>
<organism evidence="1 2">
    <name type="scientific">Trichinella spiralis</name>
    <name type="common">Trichina worm</name>
    <dbReference type="NCBI Taxonomy" id="6334"/>
    <lineage>
        <taxon>Eukaryota</taxon>
        <taxon>Metazoa</taxon>
        <taxon>Ecdysozoa</taxon>
        <taxon>Nematoda</taxon>
        <taxon>Enoplea</taxon>
        <taxon>Dorylaimia</taxon>
        <taxon>Trichinellida</taxon>
        <taxon>Trichinellidae</taxon>
        <taxon>Trichinella</taxon>
    </lineage>
</organism>
<gene>
    <name evidence="1" type="ORF">T01_12255</name>
</gene>
<evidence type="ECO:0000313" key="2">
    <source>
        <dbReference type="Proteomes" id="UP000054776"/>
    </source>
</evidence>
<name>A0A0V1BY92_TRISP</name>
<evidence type="ECO:0000313" key="1">
    <source>
        <dbReference type="EMBL" id="KRY42047.1"/>
    </source>
</evidence>
<comment type="caution">
    <text evidence="1">The sequence shown here is derived from an EMBL/GenBank/DDBJ whole genome shotgun (WGS) entry which is preliminary data.</text>
</comment>
<proteinExistence type="predicted"/>
<keyword evidence="2" id="KW-1185">Reference proteome</keyword>
<accession>A0A0V1BY92</accession>